<dbReference type="EMBL" id="MPUH01000011">
    <property type="protein sequence ID" value="OMJ95537.1"/>
    <property type="molecule type" value="Genomic_DNA"/>
</dbReference>
<dbReference type="PANTHER" id="PTHR47823">
    <property type="entry name" value="ION_TRANS DOMAIN-CONTAINING PROTEIN"/>
    <property type="match status" value="1"/>
</dbReference>
<keyword evidence="5" id="KW-0406">Ion transport</keyword>
<evidence type="ECO:0000256" key="7">
    <source>
        <dbReference type="ARBA" id="ARBA00023303"/>
    </source>
</evidence>
<dbReference type="Pfam" id="PF00520">
    <property type="entry name" value="Ion_trans"/>
    <property type="match status" value="1"/>
</dbReference>
<evidence type="ECO:0000256" key="8">
    <source>
        <dbReference type="SAM" id="Phobius"/>
    </source>
</evidence>
<comment type="caution">
    <text evidence="10">The sequence shown here is derived from an EMBL/GenBank/DDBJ whole genome shotgun (WGS) entry which is preliminary data.</text>
</comment>
<dbReference type="InterPro" id="IPR000595">
    <property type="entry name" value="cNMP-bd_dom"/>
</dbReference>
<dbReference type="PROSITE" id="PS50042">
    <property type="entry name" value="CNMP_BINDING_3"/>
    <property type="match status" value="1"/>
</dbReference>
<feature type="transmembrane region" description="Helical" evidence="8">
    <location>
        <begin position="91"/>
        <end position="109"/>
    </location>
</feature>
<dbReference type="Proteomes" id="UP000187209">
    <property type="component" value="Unassembled WGS sequence"/>
</dbReference>
<dbReference type="GO" id="GO:0005249">
    <property type="term" value="F:voltage-gated potassium channel activity"/>
    <property type="evidence" value="ECO:0007669"/>
    <property type="project" value="InterPro"/>
</dbReference>
<dbReference type="InterPro" id="IPR005821">
    <property type="entry name" value="Ion_trans_dom"/>
</dbReference>
<dbReference type="InterPro" id="IPR014710">
    <property type="entry name" value="RmlC-like_jellyroll"/>
</dbReference>
<evidence type="ECO:0000313" key="11">
    <source>
        <dbReference type="Proteomes" id="UP000187209"/>
    </source>
</evidence>
<dbReference type="SUPFAM" id="SSF81324">
    <property type="entry name" value="Voltage-gated potassium channels"/>
    <property type="match status" value="1"/>
</dbReference>
<evidence type="ECO:0000256" key="1">
    <source>
        <dbReference type="ARBA" id="ARBA00004141"/>
    </source>
</evidence>
<evidence type="ECO:0000256" key="2">
    <source>
        <dbReference type="ARBA" id="ARBA00022448"/>
    </source>
</evidence>
<dbReference type="SUPFAM" id="SSF51206">
    <property type="entry name" value="cAMP-binding domain-like"/>
    <property type="match status" value="1"/>
</dbReference>
<keyword evidence="11" id="KW-1185">Reference proteome</keyword>
<dbReference type="InterPro" id="IPR003938">
    <property type="entry name" value="K_chnl_volt-dep_EAG/ELK/ERG"/>
</dbReference>
<dbReference type="PANTHER" id="PTHR47823:SF9">
    <property type="entry name" value="CHROMOSOME UNDETERMINED SCAFFOLD_10, WHOLE GENOME SHOTGUN SEQUENCE"/>
    <property type="match status" value="1"/>
</dbReference>
<feature type="transmembrane region" description="Helical" evidence="8">
    <location>
        <begin position="121"/>
        <end position="140"/>
    </location>
</feature>
<accession>A0A1R2D2N6</accession>
<dbReference type="Gene3D" id="2.60.120.10">
    <property type="entry name" value="Jelly Rolls"/>
    <property type="match status" value="1"/>
</dbReference>
<dbReference type="Pfam" id="PF00027">
    <property type="entry name" value="cNMP_binding"/>
    <property type="match status" value="1"/>
</dbReference>
<protein>
    <recommendedName>
        <fullName evidence="9">Cyclic nucleotide-binding domain-containing protein</fullName>
    </recommendedName>
</protein>
<proteinExistence type="predicted"/>
<dbReference type="Gene3D" id="1.10.287.70">
    <property type="match status" value="1"/>
</dbReference>
<feature type="transmembrane region" description="Helical" evidence="8">
    <location>
        <begin position="238"/>
        <end position="261"/>
    </location>
</feature>
<evidence type="ECO:0000313" key="10">
    <source>
        <dbReference type="EMBL" id="OMJ95537.1"/>
    </source>
</evidence>
<keyword evidence="4 8" id="KW-1133">Transmembrane helix</keyword>
<keyword evidence="3 8" id="KW-0812">Transmembrane</keyword>
<keyword evidence="6 8" id="KW-0472">Membrane</keyword>
<feature type="transmembrane region" description="Helical" evidence="8">
    <location>
        <begin position="310"/>
        <end position="330"/>
    </location>
</feature>
<evidence type="ECO:0000256" key="3">
    <source>
        <dbReference type="ARBA" id="ARBA00022692"/>
    </source>
</evidence>
<evidence type="ECO:0000259" key="9">
    <source>
        <dbReference type="PROSITE" id="PS50042"/>
    </source>
</evidence>
<dbReference type="InterPro" id="IPR018490">
    <property type="entry name" value="cNMP-bd_dom_sf"/>
</dbReference>
<comment type="subcellular location">
    <subcellularLocation>
        <location evidence="1">Membrane</location>
        <topology evidence="1">Multi-pass membrane protein</topology>
    </subcellularLocation>
</comment>
<dbReference type="AlphaFoldDB" id="A0A1R2D2N6"/>
<reference evidence="10 11" key="1">
    <citation type="submission" date="2016-11" db="EMBL/GenBank/DDBJ databases">
        <title>The macronuclear genome of Stentor coeruleus: a giant cell with tiny introns.</title>
        <authorList>
            <person name="Slabodnick M."/>
            <person name="Ruby J.G."/>
            <person name="Reiff S.B."/>
            <person name="Swart E.C."/>
            <person name="Gosai S."/>
            <person name="Prabakaran S."/>
            <person name="Witkowska E."/>
            <person name="Larue G.E."/>
            <person name="Fisher S."/>
            <person name="Freeman R.M."/>
            <person name="Gunawardena J."/>
            <person name="Chu W."/>
            <person name="Stover N.A."/>
            <person name="Gregory B.D."/>
            <person name="Nowacki M."/>
            <person name="Derisi J."/>
            <person name="Roy S.W."/>
            <person name="Marshall W.F."/>
            <person name="Sood P."/>
        </authorList>
    </citation>
    <scope>NUCLEOTIDE SEQUENCE [LARGE SCALE GENOMIC DNA]</scope>
    <source>
        <strain evidence="10">WM001</strain>
    </source>
</reference>
<dbReference type="GO" id="GO:0016020">
    <property type="term" value="C:membrane"/>
    <property type="evidence" value="ECO:0007669"/>
    <property type="project" value="UniProtKB-SubCell"/>
</dbReference>
<feature type="domain" description="Cyclic nucleotide-binding" evidence="9">
    <location>
        <begin position="414"/>
        <end position="497"/>
    </location>
</feature>
<name>A0A1R2D2N6_9CILI</name>
<organism evidence="10 11">
    <name type="scientific">Stentor coeruleus</name>
    <dbReference type="NCBI Taxonomy" id="5963"/>
    <lineage>
        <taxon>Eukaryota</taxon>
        <taxon>Sar</taxon>
        <taxon>Alveolata</taxon>
        <taxon>Ciliophora</taxon>
        <taxon>Postciliodesmatophora</taxon>
        <taxon>Heterotrichea</taxon>
        <taxon>Heterotrichida</taxon>
        <taxon>Stentoridae</taxon>
        <taxon>Stentor</taxon>
    </lineage>
</organism>
<sequence>MISDPGNTLPITGTIELTSAVLDMFRSQKHWKKLRIFSISLGMFLKVRKQIYTYGVVPHEKLHNPNYSIKSISKDLPDCFLFYPDSLYMKIWYIWIFIFLIYTAIFMPIHFCIQTVNDPSWLIINTIIDLFFILDVLINFNTCYYEITGKLITGRKKISVNYMKTWFIVDLISSFPIQLFEDSVVTSSNHYLRLIRVNRIYRLFSLFKLLRFMKTAYHTKKFLSLKIYSEVLVKFLNFFLAACVLIHILGCIWIMISTLDIRYTVNWYVKMNMQEKDIEDVYLYAIYYVFTTLTTIGYGDIVPVTIAEKIFAIMLMGFGISFYSLLIGNLNTIFASLDEKKIILASKVNYCQEFAKATSLSDALYFKIKNHIELNADKLYYDVAHLEFLKEIPFSLREKLSTHLYKTFVKNIYFFQNKSYAFLNATVPKLKRFCYKFNDIIYSKDEEPEEIFFINKGRANFKAENNLVFRTFTQGSYFGEIEVIENCPRKSTVISASIEFEALILAKSDCLIIFDCFPEIFSEIKRTAEICKEIHNQSKLKVQSLQANNIEDDSLVSEFSDSSEGSSIFNRSNDKIKCELLRKDTGIMISVKNDTFEKRKNRALWSCAVEGHPKGKIYKKAKTMKADLDFNRNHSATPQSIKTFRISRGNNREINNSCFTLITTKIKAKQAVEILYRLAMKYHFGHFKYRGEKLDDCRAKRTPRPRIIADWIYDNNYLKKMLDSTYNERKDLIKNSKIFFDNTLNVEYKIENIKDIIYSLTSSQLYLQDALRNLETKINKY</sequence>
<dbReference type="OrthoDB" id="426293at2759"/>
<gene>
    <name evidence="10" type="ORF">SteCoe_1141</name>
</gene>
<dbReference type="CDD" id="cd00038">
    <property type="entry name" value="CAP_ED"/>
    <property type="match status" value="1"/>
</dbReference>
<dbReference type="PRINTS" id="PR01463">
    <property type="entry name" value="EAGCHANLFMLY"/>
</dbReference>
<evidence type="ECO:0000256" key="6">
    <source>
        <dbReference type="ARBA" id="ARBA00023136"/>
    </source>
</evidence>
<evidence type="ECO:0000256" key="5">
    <source>
        <dbReference type="ARBA" id="ARBA00023065"/>
    </source>
</evidence>
<keyword evidence="7" id="KW-0407">Ion channel</keyword>
<evidence type="ECO:0000256" key="4">
    <source>
        <dbReference type="ARBA" id="ARBA00022989"/>
    </source>
</evidence>
<keyword evidence="2" id="KW-0813">Transport</keyword>
<dbReference type="SMART" id="SM00100">
    <property type="entry name" value="cNMP"/>
    <property type="match status" value="1"/>
</dbReference>
<feature type="transmembrane region" description="Helical" evidence="8">
    <location>
        <begin position="281"/>
        <end position="298"/>
    </location>
</feature>